<evidence type="ECO:0000313" key="8">
    <source>
        <dbReference type="EMBL" id="SHI94459.1"/>
    </source>
</evidence>
<dbReference type="PIRSF" id="PIRSF004789">
    <property type="entry name" value="DR1281"/>
    <property type="match status" value="1"/>
</dbReference>
<name>A0A1M6FA24_9FIRM</name>
<dbReference type="AlphaFoldDB" id="A0A1M6FA24"/>
<dbReference type="GO" id="GO:0004113">
    <property type="term" value="F:2',3'-cyclic-nucleotide 3'-phosphodiesterase activity"/>
    <property type="evidence" value="ECO:0007669"/>
    <property type="project" value="TreeGrafter"/>
</dbReference>
<evidence type="ECO:0000313" key="9">
    <source>
        <dbReference type="Proteomes" id="UP000184442"/>
    </source>
</evidence>
<dbReference type="SUPFAM" id="SSF56300">
    <property type="entry name" value="Metallo-dependent phosphatases"/>
    <property type="match status" value="1"/>
</dbReference>
<dbReference type="PANTHER" id="PTHR36303:SF1">
    <property type="entry name" value="2',3'-CYCLIC-NUCLEOTIDE 2'-PHOSPHODIESTERASE"/>
    <property type="match status" value="1"/>
</dbReference>
<keyword evidence="3" id="KW-0378">Hydrolase</keyword>
<sequence>MNILFIGDIFGRTGRNLLRDNLIKIIVENHIDFTIANGENSAGGVGITREIYEDLISYGIDVVTLGNHAWAQKKIFDFIGHADRMVRPANYPEGTPGNPYVIVEVKGKRIAVINMCGRVFMDCLECPFKTIDRILNEIEGKADIKILDFHAEATSEKIAMGWYLDGRITAVLGTHTHVQTADERILPKGTAYITDVGMTGPTNSVLGVKTDIIIKKFLTNLPCKFEAAEDNGQINGVILRIDDNNIATDIERLKII</sequence>
<feature type="binding site" evidence="7">
    <location>
        <position position="177"/>
    </location>
    <ligand>
        <name>Fe cation</name>
        <dbReference type="ChEBI" id="CHEBI:24875"/>
        <label>1</label>
    </ligand>
</feature>
<feature type="binding site" evidence="7">
    <location>
        <position position="67"/>
    </location>
    <ligand>
        <name>Fe cation</name>
        <dbReference type="ChEBI" id="CHEBI:24875"/>
        <label>2</label>
    </ligand>
</feature>
<dbReference type="InterPro" id="IPR005235">
    <property type="entry name" value="YmdB-like"/>
</dbReference>
<organism evidence="8 9">
    <name type="scientific">Lutispora thermophila DSM 19022</name>
    <dbReference type="NCBI Taxonomy" id="1122184"/>
    <lineage>
        <taxon>Bacteria</taxon>
        <taxon>Bacillati</taxon>
        <taxon>Bacillota</taxon>
        <taxon>Clostridia</taxon>
        <taxon>Lutisporales</taxon>
        <taxon>Lutisporaceae</taxon>
        <taxon>Lutispora</taxon>
    </lineage>
</organism>
<keyword evidence="4" id="KW-0408">Iron</keyword>
<protein>
    <recommendedName>
        <fullName evidence="10">TIGR00282 family metallophosphoesterase</fullName>
    </recommendedName>
</protein>
<gene>
    <name evidence="8" type="ORF">SAMN02745176_01896</name>
</gene>
<dbReference type="STRING" id="1122184.SAMN02745176_01896"/>
<evidence type="ECO:0008006" key="10">
    <source>
        <dbReference type="Google" id="ProtNLM"/>
    </source>
</evidence>
<dbReference type="GO" id="GO:0046872">
    <property type="term" value="F:metal ion binding"/>
    <property type="evidence" value="ECO:0007669"/>
    <property type="project" value="UniProtKB-KW"/>
</dbReference>
<feature type="binding site" evidence="7">
    <location>
        <position position="150"/>
    </location>
    <ligand>
        <name>Fe cation</name>
        <dbReference type="ChEBI" id="CHEBI:24875"/>
        <label>2</label>
    </ligand>
</feature>
<evidence type="ECO:0000256" key="5">
    <source>
        <dbReference type="ARBA" id="ARBA00061401"/>
    </source>
</evidence>
<evidence type="ECO:0000256" key="3">
    <source>
        <dbReference type="ARBA" id="ARBA00022801"/>
    </source>
</evidence>
<evidence type="ECO:0000256" key="6">
    <source>
        <dbReference type="PIRSR" id="PIRSR004789-50"/>
    </source>
</evidence>
<dbReference type="Proteomes" id="UP000184442">
    <property type="component" value="Unassembled WGS sequence"/>
</dbReference>
<dbReference type="NCBIfam" id="TIGR00282">
    <property type="entry name" value="TIGR00282 family metallophosphoesterase"/>
    <property type="match status" value="1"/>
</dbReference>
<dbReference type="PANTHER" id="PTHR36303">
    <property type="entry name" value="2',3'-CYCLIC-NUCLEOTIDE 2'-PHOSPHODIESTERASE"/>
    <property type="match status" value="1"/>
</dbReference>
<evidence type="ECO:0000256" key="7">
    <source>
        <dbReference type="PIRSR" id="PIRSR004789-51"/>
    </source>
</evidence>
<dbReference type="RefSeq" id="WP_073025959.1">
    <property type="nucleotide sequence ID" value="NZ_FQZS01000011.1"/>
</dbReference>
<comment type="similarity">
    <text evidence="5">Belongs to the YmdB-like family.</text>
</comment>
<dbReference type="OrthoDB" id="9801109at2"/>
<feature type="binding site" evidence="7">
    <location>
        <position position="175"/>
    </location>
    <ligand>
        <name>Fe cation</name>
        <dbReference type="ChEBI" id="CHEBI:24875"/>
        <label>2</label>
    </ligand>
</feature>
<evidence type="ECO:0000256" key="4">
    <source>
        <dbReference type="ARBA" id="ARBA00023004"/>
    </source>
</evidence>
<evidence type="ECO:0000256" key="1">
    <source>
        <dbReference type="ARBA" id="ARBA00001965"/>
    </source>
</evidence>
<dbReference type="CDD" id="cd07382">
    <property type="entry name" value="MPP_DR1281"/>
    <property type="match status" value="1"/>
</dbReference>
<dbReference type="Gene3D" id="3.60.21.10">
    <property type="match status" value="1"/>
</dbReference>
<accession>A0A1M6FA24</accession>
<feature type="binding site" evidence="7">
    <location>
        <position position="39"/>
    </location>
    <ligand>
        <name>Fe cation</name>
        <dbReference type="ChEBI" id="CHEBI:24875"/>
        <label>1</label>
    </ligand>
</feature>
<dbReference type="InterPro" id="IPR029052">
    <property type="entry name" value="Metallo-depent_PP-like"/>
</dbReference>
<keyword evidence="9" id="KW-1185">Reference proteome</keyword>
<feature type="active site" description="Proton donor" evidence="6">
    <location>
        <position position="68"/>
    </location>
</feature>
<dbReference type="Pfam" id="PF13277">
    <property type="entry name" value="YmdB"/>
    <property type="match status" value="1"/>
</dbReference>
<keyword evidence="2 7" id="KW-0479">Metal-binding</keyword>
<dbReference type="FunFam" id="3.60.21.10:FF:000016">
    <property type="entry name" value="Putative metallophosphoesterase"/>
    <property type="match status" value="1"/>
</dbReference>
<feature type="binding site" evidence="7">
    <location>
        <position position="39"/>
    </location>
    <ligand>
        <name>Fe cation</name>
        <dbReference type="ChEBI" id="CHEBI:24875"/>
        <label>2</label>
    </ligand>
</feature>
<proteinExistence type="inferred from homology"/>
<reference evidence="8 9" key="1">
    <citation type="submission" date="2016-11" db="EMBL/GenBank/DDBJ databases">
        <authorList>
            <person name="Jaros S."/>
            <person name="Januszkiewicz K."/>
            <person name="Wedrychowicz H."/>
        </authorList>
    </citation>
    <scope>NUCLEOTIDE SEQUENCE [LARGE SCALE GENOMIC DNA]</scope>
    <source>
        <strain evidence="8 9">DSM 19022</strain>
    </source>
</reference>
<comment type="cofactor">
    <cofactor evidence="1">
        <name>Fe(3+)</name>
        <dbReference type="ChEBI" id="CHEBI:29034"/>
    </cofactor>
</comment>
<dbReference type="EMBL" id="FQZS01000011">
    <property type="protein sequence ID" value="SHI94459.1"/>
    <property type="molecule type" value="Genomic_DNA"/>
</dbReference>
<evidence type="ECO:0000256" key="2">
    <source>
        <dbReference type="ARBA" id="ARBA00022723"/>
    </source>
</evidence>
<feature type="binding site" evidence="7">
    <location>
        <position position="8"/>
    </location>
    <ligand>
        <name>Fe cation</name>
        <dbReference type="ChEBI" id="CHEBI:24875"/>
        <label>1</label>
    </ligand>
</feature>
<feature type="binding site" evidence="7">
    <location>
        <position position="40"/>
    </location>
    <ligand>
        <name>Fe cation</name>
        <dbReference type="ChEBI" id="CHEBI:24875"/>
        <label>1</label>
    </ligand>
</feature>